<evidence type="ECO:0000313" key="3">
    <source>
        <dbReference type="Proteomes" id="UP000326924"/>
    </source>
</evidence>
<dbReference type="InParanoid" id="A0A5J5EVJ4"/>
<dbReference type="PANTHER" id="PTHR15992:SF5">
    <property type="entry name" value="HOLLIDAY JUNCTION RECOGNITION PROTEIN"/>
    <property type="match status" value="1"/>
</dbReference>
<gene>
    <name evidence="2" type="ORF">FN846DRAFT_950785</name>
</gene>
<feature type="compositionally biased region" description="Low complexity" evidence="1">
    <location>
        <begin position="488"/>
        <end position="500"/>
    </location>
</feature>
<feature type="compositionally biased region" description="Acidic residues" evidence="1">
    <location>
        <begin position="136"/>
        <end position="148"/>
    </location>
</feature>
<protein>
    <submittedName>
        <fullName evidence="2">Uncharacterized protein</fullName>
    </submittedName>
</protein>
<feature type="compositionally biased region" description="Low complexity" evidence="1">
    <location>
        <begin position="1"/>
        <end position="17"/>
    </location>
</feature>
<organism evidence="2 3">
    <name type="scientific">Sphaerosporella brunnea</name>
    <dbReference type="NCBI Taxonomy" id="1250544"/>
    <lineage>
        <taxon>Eukaryota</taxon>
        <taxon>Fungi</taxon>
        <taxon>Dikarya</taxon>
        <taxon>Ascomycota</taxon>
        <taxon>Pezizomycotina</taxon>
        <taxon>Pezizomycetes</taxon>
        <taxon>Pezizales</taxon>
        <taxon>Pyronemataceae</taxon>
        <taxon>Sphaerosporella</taxon>
    </lineage>
</organism>
<dbReference type="InterPro" id="IPR009072">
    <property type="entry name" value="Histone-fold"/>
</dbReference>
<keyword evidence="3" id="KW-1185">Reference proteome</keyword>
<dbReference type="GO" id="GO:0046982">
    <property type="term" value="F:protein heterodimerization activity"/>
    <property type="evidence" value="ECO:0007669"/>
    <property type="project" value="InterPro"/>
</dbReference>
<name>A0A5J5EVJ4_9PEZI</name>
<dbReference type="InterPro" id="IPR018465">
    <property type="entry name" value="Scm3/HJURP"/>
</dbReference>
<dbReference type="Gene3D" id="1.10.20.10">
    <property type="entry name" value="Histone, subunit A"/>
    <property type="match status" value="1"/>
</dbReference>
<feature type="region of interest" description="Disordered" evidence="1">
    <location>
        <begin position="113"/>
        <end position="198"/>
    </location>
</feature>
<accession>A0A5J5EVJ4</accession>
<evidence type="ECO:0000313" key="2">
    <source>
        <dbReference type="EMBL" id="KAA8905497.1"/>
    </source>
</evidence>
<sequence length="691" mass="74642">MVAPRTPRTPAPRANTPKSAKSVLKKKTPRNSATPVSEAKQKALADAELARERELVSDRLKSSWELIFQKYGQNFDDIADEIDPVTGEIVVDNGHLRGMQDESELVSDDEVFRWGDFLNPDRPPKSKSKKRKRDDNEEDVCAACEDSESGTCGRCESKGTKALPFGSLINGSVPADASSSDGVPSSPEDPQAPLLTQLPSDDFLLAQLGSYGPAVLKAMRSFREPKDIPSNAKSSSPSMPPLDSRSKSTKSSTSKGQTAEVAKYGSKESMPSTPEPSRKKRKTMTIVIPDSEMDELCSPDSPSISSLYRKLASPIAAKSTPTKSIGKGKGKESRLSISIVAGDDSEDELQSHAAPTPVSAAGTPIPTSSRRQHIPFTPKRFSIPTPTFKPIPRSVPPVTLNPWSKSHNDPFFSPLWDDEHPDGTPFNFPIRTPTALIPQTPLFAESPIVKALKHEVHTTPAKRQRKDAGTPSRANPLIPQTKQKDGPRTPGWTTTPGRRGSALLDFFMEELDNQKVEPKKEEAKKSSPVTAELPAKDRESTEKTTSDKVDGKTDSPAAETGQASSSKPVGVGAGSSVRSIGPAAEAREAKHSDLAQKPVDRDGSEPNEKPESMEGPSPETPVPTTKEPAQRSFQKPSPPVVEAPAESTLPLAEDSDVEMISAKKVKRPCGTKGYMCRRFCFKCISAMDLSV</sequence>
<dbReference type="PANTHER" id="PTHR15992">
    <property type="entry name" value="HOLLIDAY JUNCTION RECOGNITION PROTEIN"/>
    <property type="match status" value="1"/>
</dbReference>
<dbReference type="GO" id="GO:0005634">
    <property type="term" value="C:nucleus"/>
    <property type="evidence" value="ECO:0007669"/>
    <property type="project" value="InterPro"/>
</dbReference>
<dbReference type="EMBL" id="VXIS01000099">
    <property type="protein sequence ID" value="KAA8905497.1"/>
    <property type="molecule type" value="Genomic_DNA"/>
</dbReference>
<dbReference type="Proteomes" id="UP000326924">
    <property type="component" value="Unassembled WGS sequence"/>
</dbReference>
<feature type="compositionally biased region" description="Basic and acidic residues" evidence="1">
    <location>
        <begin position="585"/>
        <end position="612"/>
    </location>
</feature>
<dbReference type="GO" id="GO:0042393">
    <property type="term" value="F:histone binding"/>
    <property type="evidence" value="ECO:0007669"/>
    <property type="project" value="InterPro"/>
</dbReference>
<feature type="region of interest" description="Disordered" evidence="1">
    <location>
        <begin position="1"/>
        <end position="40"/>
    </location>
</feature>
<feature type="region of interest" description="Disordered" evidence="1">
    <location>
        <begin position="453"/>
        <end position="655"/>
    </location>
</feature>
<dbReference type="AlphaFoldDB" id="A0A5J5EVJ4"/>
<feature type="region of interest" description="Disordered" evidence="1">
    <location>
        <begin position="222"/>
        <end position="301"/>
    </location>
</feature>
<reference evidence="2 3" key="1">
    <citation type="submission" date="2019-09" db="EMBL/GenBank/DDBJ databases">
        <title>Draft genome of the ectomycorrhizal ascomycete Sphaerosporella brunnea.</title>
        <authorList>
            <consortium name="DOE Joint Genome Institute"/>
            <person name="Benucci G.M."/>
            <person name="Marozzi G."/>
            <person name="Antonielli L."/>
            <person name="Sanchez S."/>
            <person name="Marco P."/>
            <person name="Wang X."/>
            <person name="Falini L.B."/>
            <person name="Barry K."/>
            <person name="Haridas S."/>
            <person name="Lipzen A."/>
            <person name="Labutti K."/>
            <person name="Grigoriev I.V."/>
            <person name="Murat C."/>
            <person name="Martin F."/>
            <person name="Albertini E."/>
            <person name="Donnini D."/>
            <person name="Bonito G."/>
        </authorList>
    </citation>
    <scope>NUCLEOTIDE SEQUENCE [LARGE SCALE GENOMIC DNA]</scope>
    <source>
        <strain evidence="2 3">Sb_GMNB300</strain>
    </source>
</reference>
<evidence type="ECO:0000256" key="1">
    <source>
        <dbReference type="SAM" id="MobiDB-lite"/>
    </source>
</evidence>
<feature type="region of interest" description="Disordered" evidence="1">
    <location>
        <begin position="316"/>
        <end position="395"/>
    </location>
</feature>
<dbReference type="Pfam" id="PF10384">
    <property type="entry name" value="Scm3"/>
    <property type="match status" value="1"/>
</dbReference>
<feature type="compositionally biased region" description="Basic and acidic residues" evidence="1">
    <location>
        <begin position="512"/>
        <end position="525"/>
    </location>
</feature>
<comment type="caution">
    <text evidence="2">The sequence shown here is derived from an EMBL/GenBank/DDBJ whole genome shotgun (WGS) entry which is preliminary data.</text>
</comment>
<proteinExistence type="predicted"/>
<dbReference type="OrthoDB" id="2420608at2759"/>
<feature type="compositionally biased region" description="Basic and acidic residues" evidence="1">
    <location>
        <begin position="534"/>
        <end position="553"/>
    </location>
</feature>